<accession>A0A2Y9ARI2</accession>
<dbReference type="OrthoDB" id="8153637at2"/>
<dbReference type="EMBL" id="QGDJ01000005">
    <property type="protein sequence ID" value="PWJ18171.1"/>
    <property type="molecule type" value="Genomic_DNA"/>
</dbReference>
<dbReference type="PANTHER" id="PTHR42912">
    <property type="entry name" value="METHYLTRANSFERASE"/>
    <property type="match status" value="1"/>
</dbReference>
<dbReference type="RefSeq" id="WP_109564650.1">
    <property type="nucleotide sequence ID" value="NZ_QGDJ01000005.1"/>
</dbReference>
<organism evidence="3 5">
    <name type="scientific">Jannaschia seohaensis</name>
    <dbReference type="NCBI Taxonomy" id="475081"/>
    <lineage>
        <taxon>Bacteria</taxon>
        <taxon>Pseudomonadati</taxon>
        <taxon>Pseudomonadota</taxon>
        <taxon>Alphaproteobacteria</taxon>
        <taxon>Rhodobacterales</taxon>
        <taxon>Roseobacteraceae</taxon>
        <taxon>Jannaschia</taxon>
    </lineage>
</organism>
<dbReference type="SUPFAM" id="SSF53335">
    <property type="entry name" value="S-adenosyl-L-methionine-dependent methyltransferases"/>
    <property type="match status" value="1"/>
</dbReference>
<dbReference type="GO" id="GO:0008757">
    <property type="term" value="F:S-adenosylmethionine-dependent methyltransferase activity"/>
    <property type="evidence" value="ECO:0007669"/>
    <property type="project" value="InterPro"/>
</dbReference>
<dbReference type="Proteomes" id="UP000245839">
    <property type="component" value="Unassembled WGS sequence"/>
</dbReference>
<evidence type="ECO:0000313" key="4">
    <source>
        <dbReference type="Proteomes" id="UP000245839"/>
    </source>
</evidence>
<dbReference type="AlphaFoldDB" id="A0A2Y9ARI2"/>
<sequence length="268" mass="28723">MPDLYATIAETSTETQEMIGDALTVRAEEAQMIEMRRRYFGWLDLPADGRGLEIGSGTGHVAADLLETTPLGEVVGLDPSPVLLNRARAQFGGREGLDFVAGDARACDLPDRSFDAVIFHTTLCHIPEPEAALSEAFRLLRPSGTLAVFDGDYATITAARSATDPVQTCLDHAATQLIHDPWLCRTLPDRLRGAGFEILRQDAHPYLATGAAAYFLTLVSRGAAFMAADGLVSKATADALEAEARARVAAGAFFGFISFLSVIARRPV</sequence>
<dbReference type="CDD" id="cd02440">
    <property type="entry name" value="AdoMet_MTases"/>
    <property type="match status" value="1"/>
</dbReference>
<feature type="domain" description="Methyltransferase type 11" evidence="1">
    <location>
        <begin position="52"/>
        <end position="147"/>
    </location>
</feature>
<dbReference type="GO" id="GO:0032259">
    <property type="term" value="P:methylation"/>
    <property type="evidence" value="ECO:0007669"/>
    <property type="project" value="UniProtKB-KW"/>
</dbReference>
<keyword evidence="3" id="KW-0808">Transferase</keyword>
<dbReference type="EMBL" id="UETC01000005">
    <property type="protein sequence ID" value="SSA46696.1"/>
    <property type="molecule type" value="Genomic_DNA"/>
</dbReference>
<evidence type="ECO:0000313" key="2">
    <source>
        <dbReference type="EMBL" id="PWJ18171.1"/>
    </source>
</evidence>
<dbReference type="InterPro" id="IPR050508">
    <property type="entry name" value="Methyltransf_Superfamily"/>
</dbReference>
<dbReference type="Gene3D" id="3.40.50.150">
    <property type="entry name" value="Vaccinia Virus protein VP39"/>
    <property type="match status" value="1"/>
</dbReference>
<evidence type="ECO:0000259" key="1">
    <source>
        <dbReference type="Pfam" id="PF08241"/>
    </source>
</evidence>
<keyword evidence="4" id="KW-1185">Reference proteome</keyword>
<dbReference type="Pfam" id="PF08241">
    <property type="entry name" value="Methyltransf_11"/>
    <property type="match status" value="1"/>
</dbReference>
<protein>
    <submittedName>
        <fullName evidence="3">Methyltransferase domain-containing protein</fullName>
    </submittedName>
    <submittedName>
        <fullName evidence="2">Methyltransferase family protein</fullName>
    </submittedName>
</protein>
<dbReference type="InterPro" id="IPR029063">
    <property type="entry name" value="SAM-dependent_MTases_sf"/>
</dbReference>
<gene>
    <name evidence="2" type="ORF">BCF38_105159</name>
    <name evidence="3" type="ORF">SAMN05421539_105159</name>
</gene>
<evidence type="ECO:0000313" key="3">
    <source>
        <dbReference type="EMBL" id="SSA46696.1"/>
    </source>
</evidence>
<reference evidence="2 4" key="2">
    <citation type="submission" date="2018-03" db="EMBL/GenBank/DDBJ databases">
        <title>Genomic Encyclopedia of Archaeal and Bacterial Type Strains, Phase II (KMG-II): from individual species to whole genera.</title>
        <authorList>
            <person name="Goeker M."/>
        </authorList>
    </citation>
    <scope>NUCLEOTIDE SEQUENCE [LARGE SCALE GENOMIC DNA]</scope>
    <source>
        <strain evidence="2 4">DSM 25227</strain>
    </source>
</reference>
<name>A0A2Y9ARI2_9RHOB</name>
<keyword evidence="3" id="KW-0489">Methyltransferase</keyword>
<dbReference type="Proteomes" id="UP000251571">
    <property type="component" value="Unassembled WGS sequence"/>
</dbReference>
<evidence type="ECO:0000313" key="5">
    <source>
        <dbReference type="Proteomes" id="UP000251571"/>
    </source>
</evidence>
<dbReference type="InterPro" id="IPR013216">
    <property type="entry name" value="Methyltransf_11"/>
</dbReference>
<reference evidence="3 5" key="1">
    <citation type="submission" date="2016-10" db="EMBL/GenBank/DDBJ databases">
        <authorList>
            <person name="Cai Z."/>
        </authorList>
    </citation>
    <scope>NUCLEOTIDE SEQUENCE [LARGE SCALE GENOMIC DNA]</scope>
    <source>
        <strain evidence="3 5">DSM 25227</strain>
    </source>
</reference>
<proteinExistence type="predicted"/>